<dbReference type="WBParaSite" id="ALUE_0002284801-mRNA-1">
    <property type="protein sequence ID" value="ALUE_0002284801-mRNA-1"/>
    <property type="gene ID" value="ALUE_0002284801"/>
</dbReference>
<keyword evidence="1" id="KW-0812">Transmembrane</keyword>
<reference evidence="3" key="1">
    <citation type="submission" date="2017-02" db="UniProtKB">
        <authorList>
            <consortium name="WormBaseParasite"/>
        </authorList>
    </citation>
    <scope>IDENTIFICATION</scope>
</reference>
<evidence type="ECO:0000256" key="1">
    <source>
        <dbReference type="SAM" id="Phobius"/>
    </source>
</evidence>
<keyword evidence="1" id="KW-0472">Membrane</keyword>
<sequence>MHVTFLSGIYYIFIVFVSIICNYELCIIVLQCKILKTWASFDIEMTFNWISCSNVIMFQQPLPLLQRT</sequence>
<dbReference type="Proteomes" id="UP000036681">
    <property type="component" value="Unplaced"/>
</dbReference>
<organism evidence="2 3">
    <name type="scientific">Ascaris lumbricoides</name>
    <name type="common">Giant roundworm</name>
    <dbReference type="NCBI Taxonomy" id="6252"/>
    <lineage>
        <taxon>Eukaryota</taxon>
        <taxon>Metazoa</taxon>
        <taxon>Ecdysozoa</taxon>
        <taxon>Nematoda</taxon>
        <taxon>Chromadorea</taxon>
        <taxon>Rhabditida</taxon>
        <taxon>Spirurina</taxon>
        <taxon>Ascaridomorpha</taxon>
        <taxon>Ascaridoidea</taxon>
        <taxon>Ascarididae</taxon>
        <taxon>Ascaris</taxon>
    </lineage>
</organism>
<evidence type="ECO:0000313" key="3">
    <source>
        <dbReference type="WBParaSite" id="ALUE_0002284801-mRNA-1"/>
    </source>
</evidence>
<proteinExistence type="predicted"/>
<feature type="transmembrane region" description="Helical" evidence="1">
    <location>
        <begin position="6"/>
        <end position="30"/>
    </location>
</feature>
<keyword evidence="1" id="KW-1133">Transmembrane helix</keyword>
<dbReference type="AlphaFoldDB" id="A0A0M3IVS0"/>
<name>A0A0M3IVS0_ASCLU</name>
<accession>A0A0M3IVS0</accession>
<evidence type="ECO:0000313" key="2">
    <source>
        <dbReference type="Proteomes" id="UP000036681"/>
    </source>
</evidence>
<keyword evidence="2" id="KW-1185">Reference proteome</keyword>
<protein>
    <submittedName>
        <fullName evidence="3">Secreted protein</fullName>
    </submittedName>
</protein>